<dbReference type="EMBL" id="JAXQNO010000017">
    <property type="protein sequence ID" value="KAK4778879.1"/>
    <property type="molecule type" value="Genomic_DNA"/>
</dbReference>
<dbReference type="SUPFAM" id="SSF47923">
    <property type="entry name" value="Ypt/Rab-GAP domain of gyp1p"/>
    <property type="match status" value="1"/>
</dbReference>
<feature type="domain" description="Rab-GAP TBC" evidence="1">
    <location>
        <begin position="1"/>
        <end position="74"/>
    </location>
</feature>
<protein>
    <recommendedName>
        <fullName evidence="1">Rab-GAP TBC domain-containing protein</fullName>
    </recommendedName>
</protein>
<evidence type="ECO:0000259" key="1">
    <source>
        <dbReference type="PROSITE" id="PS50086"/>
    </source>
</evidence>
<keyword evidence="3" id="KW-1185">Reference proteome</keyword>
<comment type="caution">
    <text evidence="2">The sequence shown here is derived from an EMBL/GenBank/DDBJ whole genome shotgun (WGS) entry which is preliminary data.</text>
</comment>
<dbReference type="Proteomes" id="UP001346149">
    <property type="component" value="Unassembled WGS sequence"/>
</dbReference>
<dbReference type="PANTHER" id="PTHR22957">
    <property type="entry name" value="TBC1 DOMAIN FAMILY MEMBER GTPASE-ACTIVATING PROTEIN"/>
    <property type="match status" value="1"/>
</dbReference>
<accession>A0AAN7QTA2</accession>
<dbReference type="InterPro" id="IPR000195">
    <property type="entry name" value="Rab-GAP-TBC_dom"/>
</dbReference>
<sequence length="74" mass="8344">MSDLCSPMIMLLEDEAAAFWCFERLMKRLRGNFKCTDRSVGVESQLSNLASVTRVIDPKLHQRIGTALLCSLLL</sequence>
<dbReference type="AlphaFoldDB" id="A0AAN7QTA2"/>
<evidence type="ECO:0000313" key="2">
    <source>
        <dbReference type="EMBL" id="KAK4778879.1"/>
    </source>
</evidence>
<dbReference type="InterPro" id="IPR035969">
    <property type="entry name" value="Rab-GAP_TBC_sf"/>
</dbReference>
<dbReference type="PANTHER" id="PTHR22957:SF597">
    <property type="entry name" value="RAB-GAP TBC DOMAIN-CONTAINING PROTEIN"/>
    <property type="match status" value="1"/>
</dbReference>
<evidence type="ECO:0000313" key="3">
    <source>
        <dbReference type="Proteomes" id="UP001346149"/>
    </source>
</evidence>
<dbReference type="GO" id="GO:0005096">
    <property type="term" value="F:GTPase activator activity"/>
    <property type="evidence" value="ECO:0007669"/>
    <property type="project" value="TreeGrafter"/>
</dbReference>
<dbReference type="Gene3D" id="1.10.8.270">
    <property type="entry name" value="putative rabgap domain of human tbc1 domain family member 14 like domains"/>
    <property type="match status" value="1"/>
</dbReference>
<organism evidence="2 3">
    <name type="scientific">Trapa natans</name>
    <name type="common">Water chestnut</name>
    <dbReference type="NCBI Taxonomy" id="22666"/>
    <lineage>
        <taxon>Eukaryota</taxon>
        <taxon>Viridiplantae</taxon>
        <taxon>Streptophyta</taxon>
        <taxon>Embryophyta</taxon>
        <taxon>Tracheophyta</taxon>
        <taxon>Spermatophyta</taxon>
        <taxon>Magnoliopsida</taxon>
        <taxon>eudicotyledons</taxon>
        <taxon>Gunneridae</taxon>
        <taxon>Pentapetalae</taxon>
        <taxon>rosids</taxon>
        <taxon>malvids</taxon>
        <taxon>Myrtales</taxon>
        <taxon>Lythraceae</taxon>
        <taxon>Trapa</taxon>
    </lineage>
</organism>
<name>A0AAN7QTA2_TRANT</name>
<dbReference type="PROSITE" id="PS50086">
    <property type="entry name" value="TBC_RABGAP"/>
    <property type="match status" value="1"/>
</dbReference>
<gene>
    <name evidence="2" type="ORF">SAY86_006407</name>
</gene>
<proteinExistence type="predicted"/>
<dbReference type="Pfam" id="PF00566">
    <property type="entry name" value="RabGAP-TBC"/>
    <property type="match status" value="1"/>
</dbReference>
<reference evidence="2 3" key="1">
    <citation type="journal article" date="2023" name="Hortic Res">
        <title>Pangenome of water caltrop reveals structural variations and asymmetric subgenome divergence after allopolyploidization.</title>
        <authorList>
            <person name="Zhang X."/>
            <person name="Chen Y."/>
            <person name="Wang L."/>
            <person name="Yuan Y."/>
            <person name="Fang M."/>
            <person name="Shi L."/>
            <person name="Lu R."/>
            <person name="Comes H.P."/>
            <person name="Ma Y."/>
            <person name="Chen Y."/>
            <person name="Huang G."/>
            <person name="Zhou Y."/>
            <person name="Zheng Z."/>
            <person name="Qiu Y."/>
        </authorList>
    </citation>
    <scope>NUCLEOTIDE SEQUENCE [LARGE SCALE GENOMIC DNA]</scope>
    <source>
        <strain evidence="2">F231</strain>
    </source>
</reference>